<dbReference type="RefSeq" id="WP_023176093.1">
    <property type="nucleotide sequence ID" value="NC_022600.1"/>
</dbReference>
<dbReference type="GO" id="GO:0043952">
    <property type="term" value="P:protein transport by the Sec complex"/>
    <property type="evidence" value="ECO:0007669"/>
    <property type="project" value="UniProtKB-UniRule"/>
</dbReference>
<feature type="transmembrane region" description="Helical" evidence="10">
    <location>
        <begin position="12"/>
        <end position="34"/>
    </location>
</feature>
<dbReference type="GO" id="GO:0005886">
    <property type="term" value="C:plasma membrane"/>
    <property type="evidence" value="ECO:0007669"/>
    <property type="project" value="UniProtKB-SubCell"/>
</dbReference>
<dbReference type="NCBIfam" id="TIGR00966">
    <property type="entry name" value="transloc_SecF"/>
    <property type="match status" value="1"/>
</dbReference>
<evidence type="ECO:0000256" key="7">
    <source>
        <dbReference type="ARBA" id="ARBA00022989"/>
    </source>
</evidence>
<dbReference type="GO" id="GO:0065002">
    <property type="term" value="P:intracellular protein transmembrane transport"/>
    <property type="evidence" value="ECO:0007669"/>
    <property type="project" value="UniProtKB-UniRule"/>
</dbReference>
<evidence type="ECO:0000313" key="12">
    <source>
        <dbReference type="EMBL" id="AGY60701.1"/>
    </source>
</evidence>
<evidence type="ECO:0000256" key="1">
    <source>
        <dbReference type="ARBA" id="ARBA00004651"/>
    </source>
</evidence>
<dbReference type="InterPro" id="IPR048634">
    <property type="entry name" value="SecD_SecF_C"/>
</dbReference>
<evidence type="ECO:0000256" key="9">
    <source>
        <dbReference type="ARBA" id="ARBA00023136"/>
    </source>
</evidence>
<gene>
    <name evidence="10 12" type="primary">secF</name>
    <name evidence="12" type="ORF">GKIL_4455</name>
</gene>
<dbReference type="InterPro" id="IPR005665">
    <property type="entry name" value="SecF_bac"/>
</dbReference>
<organism evidence="12 13">
    <name type="scientific">Gloeobacter kilaueensis (strain ATCC BAA-2537 / CCAP 1431/1 / ULC 316 / JS1)</name>
    <dbReference type="NCBI Taxonomy" id="1183438"/>
    <lineage>
        <taxon>Bacteria</taxon>
        <taxon>Bacillati</taxon>
        <taxon>Cyanobacteriota</taxon>
        <taxon>Cyanophyceae</taxon>
        <taxon>Gloeobacterales</taxon>
        <taxon>Gloeobacteraceae</taxon>
        <taxon>Gloeobacter</taxon>
    </lineage>
</organism>
<dbReference type="FunFam" id="1.20.1640.10:FF:000055">
    <property type="entry name" value="Protein-export membrane protein SecF"/>
    <property type="match status" value="1"/>
</dbReference>
<comment type="similarity">
    <text evidence="10">Belongs to the SecD/SecF family. SecF subfamily.</text>
</comment>
<feature type="transmembrane region" description="Helical" evidence="10">
    <location>
        <begin position="262"/>
        <end position="289"/>
    </location>
</feature>
<evidence type="ECO:0000256" key="6">
    <source>
        <dbReference type="ARBA" id="ARBA00022927"/>
    </source>
</evidence>
<dbReference type="PATRIC" id="fig|1183438.3.peg.4382"/>
<keyword evidence="9 10" id="KW-0472">Membrane</keyword>
<feature type="domain" description="Protein export membrane protein SecD/SecF C-terminal" evidence="11">
    <location>
        <begin position="103"/>
        <end position="291"/>
    </location>
</feature>
<evidence type="ECO:0000313" key="13">
    <source>
        <dbReference type="Proteomes" id="UP000017396"/>
    </source>
</evidence>
<dbReference type="Gene3D" id="1.20.1640.10">
    <property type="entry name" value="Multidrug efflux transporter AcrB transmembrane domain"/>
    <property type="match status" value="1"/>
</dbReference>
<evidence type="ECO:0000256" key="2">
    <source>
        <dbReference type="ARBA" id="ARBA00022448"/>
    </source>
</evidence>
<keyword evidence="13" id="KW-1185">Reference proteome</keyword>
<name>U5QP28_GLOK1</name>
<keyword evidence="8 10" id="KW-0811">Translocation</keyword>
<comment type="subcellular location">
    <subcellularLocation>
        <location evidence="10">Cell inner membrane</location>
        <topology evidence="10">Multi-pass membrane protein</topology>
    </subcellularLocation>
    <subcellularLocation>
        <location evidence="1">Cell membrane</location>
        <topology evidence="1">Multi-pass membrane protein</topology>
    </subcellularLocation>
</comment>
<evidence type="ECO:0000256" key="8">
    <source>
        <dbReference type="ARBA" id="ARBA00023010"/>
    </source>
</evidence>
<proteinExistence type="inferred from homology"/>
<evidence type="ECO:0000259" key="11">
    <source>
        <dbReference type="Pfam" id="PF02355"/>
    </source>
</evidence>
<keyword evidence="2 10" id="KW-0813">Transport</keyword>
<dbReference type="Proteomes" id="UP000017396">
    <property type="component" value="Chromosome"/>
</dbReference>
<keyword evidence="4 10" id="KW-0997">Cell inner membrane</keyword>
<accession>U5QP28</accession>
<dbReference type="SUPFAM" id="SSF82866">
    <property type="entry name" value="Multidrug efflux transporter AcrB transmembrane domain"/>
    <property type="match status" value="1"/>
</dbReference>
<dbReference type="OrthoDB" id="9805019at2"/>
<dbReference type="PANTHER" id="PTHR30081">
    <property type="entry name" value="PROTEIN-EXPORT MEMBRANE PROTEIN SEC"/>
    <property type="match status" value="1"/>
</dbReference>
<dbReference type="PRINTS" id="PR01755">
    <property type="entry name" value="SECFTRNLCASE"/>
</dbReference>
<keyword evidence="6 10" id="KW-0653">Protein transport</keyword>
<evidence type="ECO:0000256" key="10">
    <source>
        <dbReference type="HAMAP-Rule" id="MF_01464"/>
    </source>
</evidence>
<dbReference type="STRING" id="1183438.GKIL_4455"/>
<dbReference type="GO" id="GO:0006605">
    <property type="term" value="P:protein targeting"/>
    <property type="evidence" value="ECO:0007669"/>
    <property type="project" value="UniProtKB-UniRule"/>
</dbReference>
<evidence type="ECO:0000256" key="5">
    <source>
        <dbReference type="ARBA" id="ARBA00022692"/>
    </source>
</evidence>
<feature type="transmembrane region" description="Helical" evidence="10">
    <location>
        <begin position="160"/>
        <end position="180"/>
    </location>
</feature>
<dbReference type="KEGG" id="glj:GKIL_4455"/>
<protein>
    <recommendedName>
        <fullName evidence="10">Protein-export membrane protein SecF</fullName>
    </recommendedName>
</protein>
<dbReference type="InterPro" id="IPR055344">
    <property type="entry name" value="SecD_SecF_C_bact"/>
</dbReference>
<dbReference type="PANTHER" id="PTHR30081:SF8">
    <property type="entry name" value="PROTEIN TRANSLOCASE SUBUNIT SECF"/>
    <property type="match status" value="1"/>
</dbReference>
<evidence type="ECO:0000256" key="4">
    <source>
        <dbReference type="ARBA" id="ARBA00022519"/>
    </source>
</evidence>
<dbReference type="HOGENOM" id="CLU_050012_0_0_3"/>
<dbReference type="InterPro" id="IPR022645">
    <property type="entry name" value="SecD/SecF_bac"/>
</dbReference>
<reference evidence="12 13" key="1">
    <citation type="journal article" date="2013" name="PLoS ONE">
        <title>Cultivation and Complete Genome Sequencing of Gloeobacter kilaueensis sp. nov., from a Lava Cave in Kilauea Caldera, Hawai'i.</title>
        <authorList>
            <person name="Saw J.H."/>
            <person name="Schatz M."/>
            <person name="Brown M.V."/>
            <person name="Kunkel D.D."/>
            <person name="Foster J.S."/>
            <person name="Shick H."/>
            <person name="Christensen S."/>
            <person name="Hou S."/>
            <person name="Wan X."/>
            <person name="Donachie S.P."/>
        </authorList>
    </citation>
    <scope>NUCLEOTIDE SEQUENCE [LARGE SCALE GENOMIC DNA]</scope>
    <source>
        <strain evidence="13">JS</strain>
    </source>
</reference>
<dbReference type="Pfam" id="PF07549">
    <property type="entry name" value="Sec_GG"/>
    <property type="match status" value="1"/>
</dbReference>
<dbReference type="GO" id="GO:0015450">
    <property type="term" value="F:protein-transporting ATPase activity"/>
    <property type="evidence" value="ECO:0007669"/>
    <property type="project" value="InterPro"/>
</dbReference>
<dbReference type="Pfam" id="PF02355">
    <property type="entry name" value="SecD_SecF_C"/>
    <property type="match status" value="1"/>
</dbReference>
<keyword evidence="7 10" id="KW-1133">Transmembrane helix</keyword>
<keyword evidence="5 10" id="KW-0812">Transmembrane</keyword>
<dbReference type="AlphaFoldDB" id="U5QP28"/>
<feature type="transmembrane region" description="Helical" evidence="10">
    <location>
        <begin position="186"/>
        <end position="207"/>
    </location>
</feature>
<dbReference type="HAMAP" id="MF_01464_B">
    <property type="entry name" value="SecF_B"/>
    <property type="match status" value="1"/>
</dbReference>
<comment type="subunit">
    <text evidence="10">Forms a complex with SecD. Part of the essential Sec protein translocation apparatus which comprises SecA, SecYEG and auxiliary proteins SecDF. Other proteins may also be involved.</text>
</comment>
<dbReference type="InterPro" id="IPR022646">
    <property type="entry name" value="SecD/SecF_CS"/>
</dbReference>
<comment type="function">
    <text evidence="10">Part of the Sec protein translocase complex. Interacts with the SecYEG preprotein conducting channel. SecDF uses the proton motive force (PMF) to complete protein translocation after the ATP-dependent function of SecA.</text>
</comment>
<sequence length="304" mass="33299">MELKISKTKNLYFALSAALIVAGLIAMVISWITLGAPLRLGLDFTGGTLVQLRFSPKAPAIEAVRPVVEKQLGITNIQQIGDQNIAIRTRSLSTDERTKLQEQLRASLGKFEIERIETVGPTIGQELLTNGLLALGLSLVGILAYLAFRFQFDYAICASIALFHDVLVLLGIFSILGLLFGVEVDTLFVVALLTVVGFSVQDTVVVYDRIRENLKFQSRKKTFPDIVDDSVNQTLVRSINTTVTAQLVLLPLAIFGGETIRLFALALIVGFLSGTYSSIFNASALLIWWRERKTTAPVTAKAQK</sequence>
<dbReference type="eggNOG" id="COG0341">
    <property type="taxonomic scope" value="Bacteria"/>
</dbReference>
<comment type="caution">
    <text evidence="10">Lacks conserved residue(s) required for the propagation of feature annotation.</text>
</comment>
<evidence type="ECO:0000256" key="3">
    <source>
        <dbReference type="ARBA" id="ARBA00022475"/>
    </source>
</evidence>
<dbReference type="EMBL" id="CP003587">
    <property type="protein sequence ID" value="AGY60701.1"/>
    <property type="molecule type" value="Genomic_DNA"/>
</dbReference>
<dbReference type="InterPro" id="IPR022813">
    <property type="entry name" value="SecD/SecF_arch_bac"/>
</dbReference>
<dbReference type="NCBIfam" id="TIGR00916">
    <property type="entry name" value="2A0604s01"/>
    <property type="match status" value="1"/>
</dbReference>
<keyword evidence="3 10" id="KW-1003">Cell membrane</keyword>
<feature type="transmembrane region" description="Helical" evidence="10">
    <location>
        <begin position="127"/>
        <end position="148"/>
    </location>
</feature>